<evidence type="ECO:0000256" key="3">
    <source>
        <dbReference type="ARBA" id="ARBA00022989"/>
    </source>
</evidence>
<evidence type="ECO:0000256" key="5">
    <source>
        <dbReference type="SAM" id="Phobius"/>
    </source>
</evidence>
<evidence type="ECO:0000259" key="6">
    <source>
        <dbReference type="Pfam" id="PF04932"/>
    </source>
</evidence>
<proteinExistence type="predicted"/>
<comment type="subcellular location">
    <subcellularLocation>
        <location evidence="1">Membrane</location>
        <topology evidence="1">Multi-pass membrane protein</topology>
    </subcellularLocation>
</comment>
<keyword evidence="9" id="KW-1185">Reference proteome</keyword>
<protein>
    <submittedName>
        <fullName evidence="8">O-glycosylation ligase, exosortase A system-associated</fullName>
    </submittedName>
</protein>
<organism evidence="8 9">
    <name type="scientific">Massilia phyllostachyos</name>
    <dbReference type="NCBI Taxonomy" id="2898585"/>
    <lineage>
        <taxon>Bacteria</taxon>
        <taxon>Pseudomonadati</taxon>
        <taxon>Pseudomonadota</taxon>
        <taxon>Betaproteobacteria</taxon>
        <taxon>Burkholderiales</taxon>
        <taxon>Oxalobacteraceae</taxon>
        <taxon>Telluria group</taxon>
        <taxon>Massilia</taxon>
    </lineage>
</organism>
<feature type="transmembrane region" description="Helical" evidence="5">
    <location>
        <begin position="381"/>
        <end position="399"/>
    </location>
</feature>
<feature type="transmembrane region" description="Helical" evidence="5">
    <location>
        <begin position="340"/>
        <end position="360"/>
    </location>
</feature>
<evidence type="ECO:0000256" key="4">
    <source>
        <dbReference type="ARBA" id="ARBA00023136"/>
    </source>
</evidence>
<comment type="caution">
    <text evidence="8">The sequence shown here is derived from an EMBL/GenBank/DDBJ whole genome shotgun (WGS) entry which is preliminary data.</text>
</comment>
<feature type="transmembrane region" description="Helical" evidence="5">
    <location>
        <begin position="171"/>
        <end position="188"/>
    </location>
</feature>
<dbReference type="PANTHER" id="PTHR37422">
    <property type="entry name" value="TEICHURONIC ACID BIOSYNTHESIS PROTEIN TUAE"/>
    <property type="match status" value="1"/>
</dbReference>
<sequence length="448" mass="48861">MRDLVLLAVLPVLLYAMLQRPFIALAMWPWTALFFPNGWVYGIAGSIRYNLLFAGITIFTYLIQKNKPKVHFGAVGVMVLLFFVWTTVSTTMAMSRPDIAWEIWSRFAKVIALFVFIVLIVEKKLHVDAILWGVVLSVGFYGNLEALKFIASGGGHMIAGMDGHVLGDRNELAVAFVMTLPICVYLLGEYGKRSRVISLGLIGTMCLLVTAVIGTQSRGGFIAVLALGGYLFLKSDRKILLGLLAVALAIGLSHIVSSEWTSRINTINDAGEDASFMGRVVAWKLSFIMASQNPFFGGGFKSLEYLPNWLELSKDFFSYSWFYTGDSLPPTQFARAAHSVYFQVLGEHGFFGLGIYLFCLAGAYRKAGKVARAARLRGGPAWLRSLASMLQLSIFAFALGGAALSFAYFDLIFTLFGLTIVLEARIMPAVLGAAAPAAPVPKLAGVPV</sequence>
<feature type="transmembrane region" description="Helical" evidence="5">
    <location>
        <begin position="195"/>
        <end position="212"/>
    </location>
</feature>
<keyword evidence="3 5" id="KW-1133">Transmembrane helix</keyword>
<dbReference type="InterPro" id="IPR017528">
    <property type="entry name" value="CHP03097O-antigen_lig-rel"/>
</dbReference>
<accession>A0ABS8QCA0</accession>
<dbReference type="InterPro" id="IPR051533">
    <property type="entry name" value="WaaL-like"/>
</dbReference>
<feature type="transmembrane region" description="Helical" evidence="5">
    <location>
        <begin position="70"/>
        <end position="88"/>
    </location>
</feature>
<evidence type="ECO:0000256" key="2">
    <source>
        <dbReference type="ARBA" id="ARBA00022692"/>
    </source>
</evidence>
<name>A0ABS8QCA0_9BURK</name>
<dbReference type="RefSeq" id="WP_231060658.1">
    <property type="nucleotide sequence ID" value="NZ_JAJNOC010000012.1"/>
</dbReference>
<keyword evidence="2 5" id="KW-0812">Transmembrane</keyword>
<evidence type="ECO:0000313" key="8">
    <source>
        <dbReference type="EMBL" id="MCD2519388.1"/>
    </source>
</evidence>
<dbReference type="Pfam" id="PF04932">
    <property type="entry name" value="Wzy_C"/>
    <property type="match status" value="1"/>
</dbReference>
<feature type="transmembrane region" description="Helical" evidence="5">
    <location>
        <begin position="405"/>
        <end position="422"/>
    </location>
</feature>
<feature type="transmembrane region" description="Helical" evidence="5">
    <location>
        <begin position="129"/>
        <end position="151"/>
    </location>
</feature>
<evidence type="ECO:0000256" key="1">
    <source>
        <dbReference type="ARBA" id="ARBA00004141"/>
    </source>
</evidence>
<gene>
    <name evidence="8" type="ORF">LQ564_24090</name>
</gene>
<evidence type="ECO:0000313" key="9">
    <source>
        <dbReference type="Proteomes" id="UP001179361"/>
    </source>
</evidence>
<feature type="transmembrane region" description="Helical" evidence="5">
    <location>
        <begin position="103"/>
        <end position="122"/>
    </location>
</feature>
<feature type="transmembrane region" description="Helical" evidence="5">
    <location>
        <begin position="42"/>
        <end position="63"/>
    </location>
</feature>
<keyword evidence="4 5" id="KW-0472">Membrane</keyword>
<dbReference type="NCBIfam" id="TIGR03097">
    <property type="entry name" value="PEP_O_lig_1"/>
    <property type="match status" value="1"/>
</dbReference>
<dbReference type="PANTHER" id="PTHR37422:SF13">
    <property type="entry name" value="LIPOPOLYSACCHARIDE BIOSYNTHESIS PROTEIN PA4999-RELATED"/>
    <property type="match status" value="1"/>
</dbReference>
<dbReference type="InterPro" id="IPR007016">
    <property type="entry name" value="O-antigen_ligase-rel_domated"/>
</dbReference>
<reference evidence="8" key="1">
    <citation type="submission" date="2021-11" db="EMBL/GenBank/DDBJ databases">
        <title>The complete genome of Massilia sp sp. G4R7.</title>
        <authorList>
            <person name="Liu L."/>
            <person name="Yue J."/>
            <person name="Yuan J."/>
            <person name="Yang F."/>
            <person name="Li L."/>
        </authorList>
    </citation>
    <scope>NUCLEOTIDE SEQUENCE</scope>
    <source>
        <strain evidence="8">G4R7</strain>
    </source>
</reference>
<dbReference type="GO" id="GO:0016874">
    <property type="term" value="F:ligase activity"/>
    <property type="evidence" value="ECO:0007669"/>
    <property type="project" value="UniProtKB-KW"/>
</dbReference>
<feature type="transmembrane region" description="Helical" evidence="5">
    <location>
        <begin position="240"/>
        <end position="257"/>
    </location>
</feature>
<dbReference type="EMBL" id="JAJNOC010000012">
    <property type="protein sequence ID" value="MCD2519388.1"/>
    <property type="molecule type" value="Genomic_DNA"/>
</dbReference>
<feature type="domain" description="DUF5935" evidence="7">
    <location>
        <begin position="1"/>
        <end position="186"/>
    </location>
</feature>
<dbReference type="Pfam" id="PF19358">
    <property type="entry name" value="DUF5935"/>
    <property type="match status" value="1"/>
</dbReference>
<keyword evidence="8" id="KW-0436">Ligase</keyword>
<feature type="domain" description="O-antigen ligase-related" evidence="6">
    <location>
        <begin position="205"/>
        <end position="357"/>
    </location>
</feature>
<evidence type="ECO:0000259" key="7">
    <source>
        <dbReference type="Pfam" id="PF19358"/>
    </source>
</evidence>
<dbReference type="Proteomes" id="UP001179361">
    <property type="component" value="Unassembled WGS sequence"/>
</dbReference>
<dbReference type="InterPro" id="IPR045979">
    <property type="entry name" value="DUF5935"/>
</dbReference>
<feature type="transmembrane region" description="Helical" evidence="5">
    <location>
        <begin position="218"/>
        <end position="233"/>
    </location>
</feature>